<evidence type="ECO:0000256" key="2">
    <source>
        <dbReference type="SAM" id="Phobius"/>
    </source>
</evidence>
<protein>
    <submittedName>
        <fullName evidence="4">GL11169</fullName>
    </submittedName>
</protein>
<dbReference type="GO" id="GO:0016015">
    <property type="term" value="F:morphogen activity"/>
    <property type="evidence" value="ECO:0007669"/>
    <property type="project" value="EnsemblMetazoa"/>
</dbReference>
<feature type="transmembrane region" description="Helical" evidence="2">
    <location>
        <begin position="12"/>
        <end position="30"/>
    </location>
</feature>
<dbReference type="Pfam" id="PF00688">
    <property type="entry name" value="TGFb_propeptide"/>
    <property type="match status" value="1"/>
</dbReference>
<keyword evidence="2" id="KW-0812">Transmembrane</keyword>
<reference evidence="4 5" key="1">
    <citation type="journal article" date="2007" name="Nature">
        <title>Evolution of genes and genomes on the Drosophila phylogeny.</title>
        <authorList>
            <consortium name="Drosophila 12 Genomes Consortium"/>
            <person name="Clark A.G."/>
            <person name="Eisen M.B."/>
            <person name="Smith D.R."/>
            <person name="Bergman C.M."/>
            <person name="Oliver B."/>
            <person name="Markow T.A."/>
            <person name="Kaufman T.C."/>
            <person name="Kellis M."/>
            <person name="Gelbart W."/>
            <person name="Iyer V.N."/>
            <person name="Pollard D.A."/>
            <person name="Sackton T.B."/>
            <person name="Larracuente A.M."/>
            <person name="Singh N.D."/>
            <person name="Abad J.P."/>
            <person name="Abt D.N."/>
            <person name="Adryan B."/>
            <person name="Aguade M."/>
            <person name="Akashi H."/>
            <person name="Anderson W.W."/>
            <person name="Aquadro C.F."/>
            <person name="Ardell D.H."/>
            <person name="Arguello R."/>
            <person name="Artieri C.G."/>
            <person name="Barbash D.A."/>
            <person name="Barker D."/>
            <person name="Barsanti P."/>
            <person name="Batterham P."/>
            <person name="Batzoglou S."/>
            <person name="Begun D."/>
            <person name="Bhutkar A."/>
            <person name="Blanco E."/>
            <person name="Bosak S.A."/>
            <person name="Bradley R.K."/>
            <person name="Brand A.D."/>
            <person name="Brent M.R."/>
            <person name="Brooks A.N."/>
            <person name="Brown R.H."/>
            <person name="Butlin R.K."/>
            <person name="Caggese C."/>
            <person name="Calvi B.R."/>
            <person name="Bernardo de Carvalho A."/>
            <person name="Caspi A."/>
            <person name="Castrezana S."/>
            <person name="Celniker S.E."/>
            <person name="Chang J.L."/>
            <person name="Chapple C."/>
            <person name="Chatterji S."/>
            <person name="Chinwalla A."/>
            <person name="Civetta A."/>
            <person name="Clifton S.W."/>
            <person name="Comeron J.M."/>
            <person name="Costello J.C."/>
            <person name="Coyne J.A."/>
            <person name="Daub J."/>
            <person name="David R.G."/>
            <person name="Delcher A.L."/>
            <person name="Delehaunty K."/>
            <person name="Do C.B."/>
            <person name="Ebling H."/>
            <person name="Edwards K."/>
            <person name="Eickbush T."/>
            <person name="Evans J.D."/>
            <person name="Filipski A."/>
            <person name="Findeiss S."/>
            <person name="Freyhult E."/>
            <person name="Fulton L."/>
            <person name="Fulton R."/>
            <person name="Garcia A.C."/>
            <person name="Gardiner A."/>
            <person name="Garfield D.A."/>
            <person name="Garvin B.E."/>
            <person name="Gibson G."/>
            <person name="Gilbert D."/>
            <person name="Gnerre S."/>
            <person name="Godfrey J."/>
            <person name="Good R."/>
            <person name="Gotea V."/>
            <person name="Gravely B."/>
            <person name="Greenberg A.J."/>
            <person name="Griffiths-Jones S."/>
            <person name="Gross S."/>
            <person name="Guigo R."/>
            <person name="Gustafson E.A."/>
            <person name="Haerty W."/>
            <person name="Hahn M.W."/>
            <person name="Halligan D.L."/>
            <person name="Halpern A.L."/>
            <person name="Halter G.M."/>
            <person name="Han M.V."/>
            <person name="Heger A."/>
            <person name="Hillier L."/>
            <person name="Hinrichs A.S."/>
            <person name="Holmes I."/>
            <person name="Hoskins R.A."/>
            <person name="Hubisz M.J."/>
            <person name="Hultmark D."/>
            <person name="Huntley M.A."/>
            <person name="Jaffe D.B."/>
            <person name="Jagadeeshan S."/>
            <person name="Jeck W.R."/>
            <person name="Johnson J."/>
            <person name="Jones C.D."/>
            <person name="Jordan W.C."/>
            <person name="Karpen G.H."/>
            <person name="Kataoka E."/>
            <person name="Keightley P.D."/>
            <person name="Kheradpour P."/>
            <person name="Kirkness E.F."/>
            <person name="Koerich L.B."/>
            <person name="Kristiansen K."/>
            <person name="Kudrna D."/>
            <person name="Kulathinal R.J."/>
            <person name="Kumar S."/>
            <person name="Kwok R."/>
            <person name="Lander E."/>
            <person name="Langley C.H."/>
            <person name="Lapoint R."/>
            <person name="Lazzaro B.P."/>
            <person name="Lee S.J."/>
            <person name="Levesque L."/>
            <person name="Li R."/>
            <person name="Lin C.F."/>
            <person name="Lin M.F."/>
            <person name="Lindblad-Toh K."/>
            <person name="Llopart A."/>
            <person name="Long M."/>
            <person name="Low L."/>
            <person name="Lozovsky E."/>
            <person name="Lu J."/>
            <person name="Luo M."/>
            <person name="Machado C.A."/>
            <person name="Makalowski W."/>
            <person name="Marzo M."/>
            <person name="Matsuda M."/>
            <person name="Matzkin L."/>
            <person name="McAllister B."/>
            <person name="McBride C.S."/>
            <person name="McKernan B."/>
            <person name="McKernan K."/>
            <person name="Mendez-Lago M."/>
            <person name="Minx P."/>
            <person name="Mollenhauer M.U."/>
            <person name="Montooth K."/>
            <person name="Mount S.M."/>
            <person name="Mu X."/>
            <person name="Myers E."/>
            <person name="Negre B."/>
            <person name="Newfeld S."/>
            <person name="Nielsen R."/>
            <person name="Noor M.A."/>
            <person name="O'Grady P."/>
            <person name="Pachter L."/>
            <person name="Papaceit M."/>
            <person name="Parisi M.J."/>
            <person name="Parisi M."/>
            <person name="Parts L."/>
            <person name="Pedersen J.S."/>
            <person name="Pesole G."/>
            <person name="Phillippy A.M."/>
            <person name="Ponting C.P."/>
            <person name="Pop M."/>
            <person name="Porcelli D."/>
            <person name="Powell J.R."/>
            <person name="Prohaska S."/>
            <person name="Pruitt K."/>
            <person name="Puig M."/>
            <person name="Quesneville H."/>
            <person name="Ram K.R."/>
            <person name="Rand D."/>
            <person name="Rasmussen M.D."/>
            <person name="Reed L.K."/>
            <person name="Reenan R."/>
            <person name="Reily A."/>
            <person name="Remington K.A."/>
            <person name="Rieger T.T."/>
            <person name="Ritchie M.G."/>
            <person name="Robin C."/>
            <person name="Rogers Y.H."/>
            <person name="Rohde C."/>
            <person name="Rozas J."/>
            <person name="Rubenfield M.J."/>
            <person name="Ruiz A."/>
            <person name="Russo S."/>
            <person name="Salzberg S.L."/>
            <person name="Sanchez-Gracia A."/>
            <person name="Saranga D.J."/>
            <person name="Sato H."/>
            <person name="Schaeffer S.W."/>
            <person name="Schatz M.C."/>
            <person name="Schlenke T."/>
            <person name="Schwartz R."/>
            <person name="Segarra C."/>
            <person name="Singh R.S."/>
            <person name="Sirot L."/>
            <person name="Sirota M."/>
            <person name="Sisneros N.B."/>
            <person name="Smith C.D."/>
            <person name="Smith T.F."/>
            <person name="Spieth J."/>
            <person name="Stage D.E."/>
            <person name="Stark A."/>
            <person name="Stephan W."/>
            <person name="Strausberg R.L."/>
            <person name="Strempel S."/>
            <person name="Sturgill D."/>
            <person name="Sutton G."/>
            <person name="Sutton G.G."/>
            <person name="Tao W."/>
            <person name="Teichmann S."/>
            <person name="Tobari Y.N."/>
            <person name="Tomimura Y."/>
            <person name="Tsolas J.M."/>
            <person name="Valente V.L."/>
            <person name="Venter E."/>
            <person name="Venter J.C."/>
            <person name="Vicario S."/>
            <person name="Vieira F.G."/>
            <person name="Vilella A.J."/>
            <person name="Villasante A."/>
            <person name="Walenz B."/>
            <person name="Wang J."/>
            <person name="Wasserman M."/>
            <person name="Watts T."/>
            <person name="Wilson D."/>
            <person name="Wilson R.K."/>
            <person name="Wing R.A."/>
            <person name="Wolfner M.F."/>
            <person name="Wong A."/>
            <person name="Wong G.K."/>
            <person name="Wu C.I."/>
            <person name="Wu G."/>
            <person name="Yamamoto D."/>
            <person name="Yang H.P."/>
            <person name="Yang S.P."/>
            <person name="Yorke J.A."/>
            <person name="Yoshida K."/>
            <person name="Zdobnov E."/>
            <person name="Zhang P."/>
            <person name="Zhang Y."/>
            <person name="Zimin A.V."/>
            <person name="Baldwin J."/>
            <person name="Abdouelleil A."/>
            <person name="Abdulkadir J."/>
            <person name="Abebe A."/>
            <person name="Abera B."/>
            <person name="Abreu J."/>
            <person name="Acer S.C."/>
            <person name="Aftuck L."/>
            <person name="Alexander A."/>
            <person name="An P."/>
            <person name="Anderson E."/>
            <person name="Anderson S."/>
            <person name="Arachi H."/>
            <person name="Azer M."/>
            <person name="Bachantsang P."/>
            <person name="Barry A."/>
            <person name="Bayul T."/>
            <person name="Berlin A."/>
            <person name="Bessette D."/>
            <person name="Bloom T."/>
            <person name="Blye J."/>
            <person name="Boguslavskiy L."/>
            <person name="Bonnet C."/>
            <person name="Boukhgalter B."/>
            <person name="Bourzgui I."/>
            <person name="Brown A."/>
            <person name="Cahill P."/>
            <person name="Channer S."/>
            <person name="Cheshatsang Y."/>
            <person name="Chuda L."/>
            <person name="Citroen M."/>
            <person name="Collymore A."/>
            <person name="Cooke P."/>
            <person name="Costello M."/>
            <person name="D'Aco K."/>
            <person name="Daza R."/>
            <person name="De Haan G."/>
            <person name="DeGray S."/>
            <person name="DeMaso C."/>
            <person name="Dhargay N."/>
            <person name="Dooley K."/>
            <person name="Dooley E."/>
            <person name="Doricent M."/>
            <person name="Dorje P."/>
            <person name="Dorjee K."/>
            <person name="Dupes A."/>
            <person name="Elong R."/>
            <person name="Falk J."/>
            <person name="Farina A."/>
            <person name="Faro S."/>
            <person name="Ferguson D."/>
            <person name="Fisher S."/>
            <person name="Foley C.D."/>
            <person name="Franke A."/>
            <person name="Friedrich D."/>
            <person name="Gadbois L."/>
            <person name="Gearin G."/>
            <person name="Gearin C.R."/>
            <person name="Giannoukos G."/>
            <person name="Goode T."/>
            <person name="Graham J."/>
            <person name="Grandbois E."/>
            <person name="Grewal S."/>
            <person name="Gyaltsen K."/>
            <person name="Hafez N."/>
            <person name="Hagos B."/>
            <person name="Hall J."/>
            <person name="Henson C."/>
            <person name="Hollinger A."/>
            <person name="Honan T."/>
            <person name="Huard M.D."/>
            <person name="Hughes L."/>
            <person name="Hurhula B."/>
            <person name="Husby M.E."/>
            <person name="Kamat A."/>
            <person name="Kanga B."/>
            <person name="Kashin S."/>
            <person name="Khazanovich D."/>
            <person name="Kisner P."/>
            <person name="Lance K."/>
            <person name="Lara M."/>
            <person name="Lee W."/>
            <person name="Lennon N."/>
            <person name="Letendre F."/>
            <person name="LeVine R."/>
            <person name="Lipovsky A."/>
            <person name="Liu X."/>
            <person name="Liu J."/>
            <person name="Liu S."/>
            <person name="Lokyitsang T."/>
            <person name="Lokyitsang Y."/>
            <person name="Lubonja R."/>
            <person name="Lui A."/>
            <person name="MacDonald P."/>
            <person name="Magnisalis V."/>
            <person name="Maru K."/>
            <person name="Matthews C."/>
            <person name="McCusker W."/>
            <person name="McDonough S."/>
            <person name="Mehta T."/>
            <person name="Meldrim J."/>
            <person name="Meneus L."/>
            <person name="Mihai O."/>
            <person name="Mihalev A."/>
            <person name="Mihova T."/>
            <person name="Mittelman R."/>
            <person name="Mlenga V."/>
            <person name="Montmayeur A."/>
            <person name="Mulrain L."/>
            <person name="Navidi A."/>
            <person name="Naylor J."/>
            <person name="Negash T."/>
            <person name="Nguyen T."/>
            <person name="Nguyen N."/>
            <person name="Nicol R."/>
            <person name="Norbu C."/>
            <person name="Norbu N."/>
            <person name="Novod N."/>
            <person name="O'Neill B."/>
            <person name="Osman S."/>
            <person name="Markiewicz E."/>
            <person name="Oyono O.L."/>
            <person name="Patti C."/>
            <person name="Phunkhang P."/>
            <person name="Pierre F."/>
            <person name="Priest M."/>
            <person name="Raghuraman S."/>
            <person name="Rege F."/>
            <person name="Reyes R."/>
            <person name="Rise C."/>
            <person name="Rogov P."/>
            <person name="Ross K."/>
            <person name="Ryan E."/>
            <person name="Settipalli S."/>
            <person name="Shea T."/>
            <person name="Sherpa N."/>
            <person name="Shi L."/>
            <person name="Shih D."/>
            <person name="Sparrow T."/>
            <person name="Spaulding J."/>
            <person name="Stalker J."/>
            <person name="Stange-Thomann N."/>
            <person name="Stavropoulos S."/>
            <person name="Stone C."/>
            <person name="Strader C."/>
            <person name="Tesfaye S."/>
            <person name="Thomson T."/>
            <person name="Thoulutsang Y."/>
            <person name="Thoulutsang D."/>
            <person name="Topham K."/>
            <person name="Topping I."/>
            <person name="Tsamla T."/>
            <person name="Vassiliev H."/>
            <person name="Vo A."/>
            <person name="Wangchuk T."/>
            <person name="Wangdi T."/>
            <person name="Weiand M."/>
            <person name="Wilkinson J."/>
            <person name="Wilson A."/>
            <person name="Yadav S."/>
            <person name="Young G."/>
            <person name="Yu Q."/>
            <person name="Zembek L."/>
            <person name="Zhong D."/>
            <person name="Zimmer A."/>
            <person name="Zwirko Z."/>
            <person name="Jaffe D.B."/>
            <person name="Alvarez P."/>
            <person name="Brockman W."/>
            <person name="Butler J."/>
            <person name="Chin C."/>
            <person name="Gnerre S."/>
            <person name="Grabherr M."/>
            <person name="Kleber M."/>
            <person name="Mauceli E."/>
            <person name="MacCallum I."/>
        </authorList>
    </citation>
    <scope>NUCLEOTIDE SEQUENCE [LARGE SCALE GENOMIC DNA]</scope>
    <source>
        <strain evidence="5">MSH-3 / Tucson 14011-0111.49</strain>
    </source>
</reference>
<organism evidence="5">
    <name type="scientific">Drosophila persimilis</name>
    <name type="common">Fruit fly</name>
    <dbReference type="NCBI Taxonomy" id="7234"/>
    <lineage>
        <taxon>Eukaryota</taxon>
        <taxon>Metazoa</taxon>
        <taxon>Ecdysozoa</taxon>
        <taxon>Arthropoda</taxon>
        <taxon>Hexapoda</taxon>
        <taxon>Insecta</taxon>
        <taxon>Pterygota</taxon>
        <taxon>Neoptera</taxon>
        <taxon>Endopterygota</taxon>
        <taxon>Diptera</taxon>
        <taxon>Brachycera</taxon>
        <taxon>Muscomorpha</taxon>
        <taxon>Ephydroidea</taxon>
        <taxon>Drosophilidae</taxon>
        <taxon>Drosophila</taxon>
        <taxon>Sophophora</taxon>
    </lineage>
</organism>
<keyword evidence="2" id="KW-0472">Membrane</keyword>
<dbReference type="GO" id="GO:0046982">
    <property type="term" value="F:protein heterodimerization activity"/>
    <property type="evidence" value="ECO:0007669"/>
    <property type="project" value="EnsemblMetazoa"/>
</dbReference>
<dbReference type="GO" id="GO:0099558">
    <property type="term" value="P:maintenance of synapse structure"/>
    <property type="evidence" value="ECO:0007669"/>
    <property type="project" value="EnsemblMetazoa"/>
</dbReference>
<dbReference type="GO" id="GO:0045464">
    <property type="term" value="P:R8 cell fate specification"/>
    <property type="evidence" value="ECO:0007669"/>
    <property type="project" value="EnsemblMetazoa"/>
</dbReference>
<dbReference type="GO" id="GO:0030509">
    <property type="term" value="P:BMP signaling pathway"/>
    <property type="evidence" value="ECO:0007669"/>
    <property type="project" value="EnsemblMetazoa"/>
</dbReference>
<dbReference type="GO" id="GO:0036099">
    <property type="term" value="P:female germ-line stem cell population maintenance"/>
    <property type="evidence" value="ECO:0007669"/>
    <property type="project" value="EnsemblMetazoa"/>
</dbReference>
<proteinExistence type="predicted"/>
<dbReference type="GO" id="GO:0048557">
    <property type="term" value="P:embryonic digestive tract morphogenesis"/>
    <property type="evidence" value="ECO:0007669"/>
    <property type="project" value="EnsemblMetazoa"/>
</dbReference>
<dbReference type="GO" id="GO:0050806">
    <property type="term" value="P:positive regulation of synaptic transmission"/>
    <property type="evidence" value="ECO:0007669"/>
    <property type="project" value="EnsemblMetazoa"/>
</dbReference>
<dbReference type="GO" id="GO:0046928">
    <property type="term" value="P:regulation of neurotransmitter secretion"/>
    <property type="evidence" value="ECO:0007669"/>
    <property type="project" value="EnsemblMetazoa"/>
</dbReference>
<dbReference type="Proteomes" id="UP000008744">
    <property type="component" value="Unassembled WGS sequence"/>
</dbReference>
<feature type="domain" description="TGF-beta propeptide" evidence="3">
    <location>
        <begin position="46"/>
        <end position="129"/>
    </location>
</feature>
<evidence type="ECO:0000313" key="5">
    <source>
        <dbReference type="Proteomes" id="UP000008744"/>
    </source>
</evidence>
<dbReference type="HOGENOM" id="CLU_1469712_0_0_1"/>
<dbReference type="GO" id="GO:0007474">
    <property type="term" value="P:imaginal disc-derived wing vein specification"/>
    <property type="evidence" value="ECO:0007669"/>
    <property type="project" value="EnsemblMetazoa"/>
</dbReference>
<dbReference type="OrthoDB" id="5987191at2759"/>
<dbReference type="GO" id="GO:0031045">
    <property type="term" value="C:dense core granule"/>
    <property type="evidence" value="ECO:0007669"/>
    <property type="project" value="EnsemblMetazoa"/>
</dbReference>
<dbReference type="GO" id="GO:0035222">
    <property type="term" value="P:wing disc pattern formation"/>
    <property type="evidence" value="ECO:0007669"/>
    <property type="project" value="EnsemblMetazoa"/>
</dbReference>
<dbReference type="GO" id="GO:0045887">
    <property type="term" value="P:positive regulation of synaptic assembly at neuromuscular junction"/>
    <property type="evidence" value="ECO:0007669"/>
    <property type="project" value="EnsemblMetazoa"/>
</dbReference>
<dbReference type="EMBL" id="CH479181">
    <property type="protein sequence ID" value="EDW31505.1"/>
    <property type="molecule type" value="Genomic_DNA"/>
</dbReference>
<name>B4GCQ7_DROPE</name>
<dbReference type="GO" id="GO:0008586">
    <property type="term" value="P:imaginal disc-derived wing vein morphogenesis"/>
    <property type="evidence" value="ECO:0007669"/>
    <property type="project" value="EnsemblMetazoa"/>
</dbReference>
<evidence type="ECO:0000313" key="4">
    <source>
        <dbReference type="EMBL" id="EDW31505.1"/>
    </source>
</evidence>
<dbReference type="AlphaFoldDB" id="B4GCQ7"/>
<feature type="compositionally biased region" description="Low complexity" evidence="1">
    <location>
        <begin position="126"/>
        <end position="167"/>
    </location>
</feature>
<dbReference type="GO" id="GO:0007528">
    <property type="term" value="P:neuromuscular junction development"/>
    <property type="evidence" value="ECO:0007669"/>
    <property type="project" value="EnsemblMetazoa"/>
</dbReference>
<evidence type="ECO:0000256" key="1">
    <source>
        <dbReference type="SAM" id="MobiDB-lite"/>
    </source>
</evidence>
<sequence length="184" mass="20149">MFSSIRNTSEAVAALASLGLGFVLIIFVSTTPTVIDATQSGIYIDNGKDQTIMHRVLSDDDKLDVSYEILEFLGIAERPTHHSSHPLSLRKSAPKFLLDVYHRITEDQRSCLPMAVPTRIPTSINSSTSSTSSVWSSSLSPLSSSPSPQSPQQQQKQQQPRPSGQQQRKSKIPPSVPVQRSYAS</sequence>
<evidence type="ECO:0000259" key="3">
    <source>
        <dbReference type="Pfam" id="PF00688"/>
    </source>
</evidence>
<dbReference type="InterPro" id="IPR001111">
    <property type="entry name" value="TGF-b_propeptide"/>
</dbReference>
<dbReference type="GO" id="GO:0098917">
    <property type="term" value="P:retrograde trans-synaptic signaling"/>
    <property type="evidence" value="ECO:0007669"/>
    <property type="project" value="EnsemblMetazoa"/>
</dbReference>
<dbReference type="GO" id="GO:0007504">
    <property type="term" value="P:larval fat body development"/>
    <property type="evidence" value="ECO:0007669"/>
    <property type="project" value="EnsemblMetazoa"/>
</dbReference>
<dbReference type="GO" id="GO:0045202">
    <property type="term" value="C:synapse"/>
    <property type="evidence" value="ECO:0007669"/>
    <property type="project" value="GOC"/>
</dbReference>
<dbReference type="GO" id="GO:2000736">
    <property type="term" value="P:regulation of stem cell differentiation"/>
    <property type="evidence" value="ECO:0007669"/>
    <property type="project" value="EnsemblMetazoa"/>
</dbReference>
<dbReference type="GO" id="GO:0007274">
    <property type="term" value="P:neuromuscular synaptic transmission"/>
    <property type="evidence" value="ECO:0007669"/>
    <property type="project" value="EnsemblMetazoa"/>
</dbReference>
<dbReference type="GO" id="GO:0005615">
    <property type="term" value="C:extracellular space"/>
    <property type="evidence" value="ECO:0007669"/>
    <property type="project" value="EnsemblMetazoa"/>
</dbReference>
<keyword evidence="5" id="KW-1185">Reference proteome</keyword>
<dbReference type="PhylomeDB" id="B4GCQ7"/>
<dbReference type="GO" id="GO:0030707">
    <property type="term" value="P:follicle cell of egg chamber development"/>
    <property type="evidence" value="ECO:0007669"/>
    <property type="project" value="EnsemblMetazoa"/>
</dbReference>
<dbReference type="eggNOG" id="KOG3900">
    <property type="taxonomic scope" value="Eukaryota"/>
</dbReference>
<feature type="region of interest" description="Disordered" evidence="1">
    <location>
        <begin position="120"/>
        <end position="184"/>
    </location>
</feature>
<dbReference type="GO" id="GO:0048636">
    <property type="term" value="P:positive regulation of muscle organ development"/>
    <property type="evidence" value="ECO:0007669"/>
    <property type="project" value="EnsemblMetazoa"/>
</dbReference>
<gene>
    <name evidence="4" type="primary">Dper\GL11169</name>
    <name evidence="4" type="ORF">Dper_GL11169</name>
</gene>
<keyword evidence="2" id="KW-1133">Transmembrane helix</keyword>
<dbReference type="STRING" id="7234.B4GCQ7"/>
<accession>B4GCQ7</accession>